<dbReference type="RefSeq" id="WP_262581269.1">
    <property type="nucleotide sequence ID" value="NZ_JAOQJV010000005.1"/>
</dbReference>
<dbReference type="Pfam" id="PF13180">
    <property type="entry name" value="PDZ_2"/>
    <property type="match status" value="1"/>
</dbReference>
<dbReference type="GO" id="GO:0006508">
    <property type="term" value="P:proteolysis"/>
    <property type="evidence" value="ECO:0007669"/>
    <property type="project" value="UniProtKB-KW"/>
</dbReference>
<reference evidence="7 8" key="1">
    <citation type="journal article" date="2021" name="ISME Commun">
        <title>Automated analysis of genomic sequences facilitates high-throughput and comprehensive description of bacteria.</title>
        <authorList>
            <person name="Hitch T.C.A."/>
        </authorList>
    </citation>
    <scope>NUCLEOTIDE SEQUENCE [LARGE SCALE GENOMIC DNA]</scope>
    <source>
        <strain evidence="7 8">Sanger_02</strain>
    </source>
</reference>
<dbReference type="Pfam" id="PF13365">
    <property type="entry name" value="Trypsin_2"/>
    <property type="match status" value="1"/>
</dbReference>
<dbReference type="Proteomes" id="UP001207605">
    <property type="component" value="Unassembled WGS sequence"/>
</dbReference>
<feature type="transmembrane region" description="Helical" evidence="5">
    <location>
        <begin position="42"/>
        <end position="63"/>
    </location>
</feature>
<comment type="similarity">
    <text evidence="1">Belongs to the peptidase S1C family.</text>
</comment>
<protein>
    <submittedName>
        <fullName evidence="7">S1C family serine protease</fullName>
    </submittedName>
</protein>
<dbReference type="PROSITE" id="PS50106">
    <property type="entry name" value="PDZ"/>
    <property type="match status" value="1"/>
</dbReference>
<evidence type="ECO:0000256" key="3">
    <source>
        <dbReference type="ARBA" id="ARBA00022801"/>
    </source>
</evidence>
<dbReference type="InterPro" id="IPR001478">
    <property type="entry name" value="PDZ"/>
</dbReference>
<keyword evidence="5" id="KW-1133">Transmembrane helix</keyword>
<dbReference type="InterPro" id="IPR043504">
    <property type="entry name" value="Peptidase_S1_PA_chymotrypsin"/>
</dbReference>
<sequence length="430" mass="45532">MENHGDPRDREGESGAEHEEYEFLQETLKDEKKRGRIGKSTIIKCAALGLVFGMAASLGFFALKPWAEDLMLGDPDEITIPEEEEDEGNTATAEEDQPLVVSMDHYREMSAALTEIADKAKCSMVRISVAADDTVDAENITGADETDVAGTDSVTGVIIADNGQEYLIFGSNRVCQEGEAVEVTFADGRSYEASVKQTDGTLGYAVYAVHKSSLASSTAEKIQVAALGRTGTAEQGNTVIAMGDPFGYGDSIGYGVIASSGTEKNRTDGEYHVIGTDISGTSDGTGALFNVNGEVVGMIDAAARDEDMTTVTAYGISDLKSMIECLSNGETVPYLGITGVSVTEEIASDQGIPRGVYVQKVEADSPAMEAGIQSGDVITEVAKTAVTTLSAYHTVLMKQKTGDSIRVKGMRKGTDGYVDAQYNVTVGSFR</sequence>
<keyword evidence="5" id="KW-0812">Transmembrane</keyword>
<proteinExistence type="inferred from homology"/>
<feature type="region of interest" description="Disordered" evidence="4">
    <location>
        <begin position="1"/>
        <end position="21"/>
    </location>
</feature>
<evidence type="ECO:0000259" key="6">
    <source>
        <dbReference type="PROSITE" id="PS50106"/>
    </source>
</evidence>
<accession>A0ABT2S551</accession>
<dbReference type="SMART" id="SM00228">
    <property type="entry name" value="PDZ"/>
    <property type="match status" value="1"/>
</dbReference>
<evidence type="ECO:0000313" key="8">
    <source>
        <dbReference type="Proteomes" id="UP001207605"/>
    </source>
</evidence>
<keyword evidence="3" id="KW-0378">Hydrolase</keyword>
<dbReference type="InterPro" id="IPR001940">
    <property type="entry name" value="Peptidase_S1C"/>
</dbReference>
<dbReference type="PANTHER" id="PTHR22939">
    <property type="entry name" value="SERINE PROTEASE FAMILY S1C HTRA-RELATED"/>
    <property type="match status" value="1"/>
</dbReference>
<evidence type="ECO:0000256" key="5">
    <source>
        <dbReference type="SAM" id="Phobius"/>
    </source>
</evidence>
<organism evidence="7 8">
    <name type="scientific">Dorea ammoniilytica</name>
    <dbReference type="NCBI Taxonomy" id="2981788"/>
    <lineage>
        <taxon>Bacteria</taxon>
        <taxon>Bacillati</taxon>
        <taxon>Bacillota</taxon>
        <taxon>Clostridia</taxon>
        <taxon>Lachnospirales</taxon>
        <taxon>Lachnospiraceae</taxon>
        <taxon>Dorea</taxon>
    </lineage>
</organism>
<evidence type="ECO:0000256" key="2">
    <source>
        <dbReference type="ARBA" id="ARBA00022670"/>
    </source>
</evidence>
<evidence type="ECO:0000256" key="4">
    <source>
        <dbReference type="SAM" id="MobiDB-lite"/>
    </source>
</evidence>
<keyword evidence="2 7" id="KW-0645">Protease</keyword>
<evidence type="ECO:0000256" key="1">
    <source>
        <dbReference type="ARBA" id="ARBA00010541"/>
    </source>
</evidence>
<dbReference type="SUPFAM" id="SSF50494">
    <property type="entry name" value="Trypsin-like serine proteases"/>
    <property type="match status" value="1"/>
</dbReference>
<comment type="caution">
    <text evidence="7">The sequence shown here is derived from an EMBL/GenBank/DDBJ whole genome shotgun (WGS) entry which is preliminary data.</text>
</comment>
<dbReference type="EMBL" id="JAOQJV010000005">
    <property type="protein sequence ID" value="MCU6699716.1"/>
    <property type="molecule type" value="Genomic_DNA"/>
</dbReference>
<dbReference type="PANTHER" id="PTHR22939:SF129">
    <property type="entry name" value="SERINE PROTEASE HTRA2, MITOCHONDRIAL"/>
    <property type="match status" value="1"/>
</dbReference>
<feature type="domain" description="PDZ" evidence="6">
    <location>
        <begin position="336"/>
        <end position="413"/>
    </location>
</feature>
<evidence type="ECO:0000313" key="7">
    <source>
        <dbReference type="EMBL" id="MCU6699716.1"/>
    </source>
</evidence>
<dbReference type="SUPFAM" id="SSF50156">
    <property type="entry name" value="PDZ domain-like"/>
    <property type="match status" value="1"/>
</dbReference>
<dbReference type="InterPro" id="IPR036034">
    <property type="entry name" value="PDZ_sf"/>
</dbReference>
<keyword evidence="8" id="KW-1185">Reference proteome</keyword>
<feature type="compositionally biased region" description="Basic and acidic residues" evidence="4">
    <location>
        <begin position="1"/>
        <end position="18"/>
    </location>
</feature>
<name>A0ABT2S551_9FIRM</name>
<dbReference type="InterPro" id="IPR009003">
    <property type="entry name" value="Peptidase_S1_PA"/>
</dbReference>
<keyword evidence="5" id="KW-0472">Membrane</keyword>
<dbReference type="PRINTS" id="PR00834">
    <property type="entry name" value="PROTEASES2C"/>
</dbReference>
<dbReference type="GO" id="GO:0008233">
    <property type="term" value="F:peptidase activity"/>
    <property type="evidence" value="ECO:0007669"/>
    <property type="project" value="UniProtKB-KW"/>
</dbReference>
<dbReference type="Gene3D" id="2.40.10.10">
    <property type="entry name" value="Trypsin-like serine proteases"/>
    <property type="match status" value="2"/>
</dbReference>
<dbReference type="Gene3D" id="2.30.42.10">
    <property type="match status" value="1"/>
</dbReference>
<gene>
    <name evidence="7" type="ORF">OCV65_05650</name>
</gene>